<protein>
    <submittedName>
        <fullName evidence="2">Uncharacterized protein</fullName>
    </submittedName>
</protein>
<accession>A0A976FH38</accession>
<evidence type="ECO:0000256" key="1">
    <source>
        <dbReference type="SAM" id="MobiDB-lite"/>
    </source>
</evidence>
<feature type="compositionally biased region" description="Basic and acidic residues" evidence="1">
    <location>
        <begin position="34"/>
        <end position="68"/>
    </location>
</feature>
<dbReference type="Proteomes" id="UP000294530">
    <property type="component" value="Unassembled WGS sequence"/>
</dbReference>
<evidence type="ECO:0000313" key="3">
    <source>
        <dbReference type="Proteomes" id="UP000294530"/>
    </source>
</evidence>
<dbReference type="KEGG" id="blac:94352463"/>
<reference evidence="2 3" key="1">
    <citation type="journal article" date="2021" name="Genome Biol.">
        <title>AFLAP: assembly-free linkage analysis pipeline using k-mers from genome sequencing data.</title>
        <authorList>
            <person name="Fletcher K."/>
            <person name="Zhang L."/>
            <person name="Gil J."/>
            <person name="Han R."/>
            <person name="Cavanaugh K."/>
            <person name="Michelmore R."/>
        </authorList>
    </citation>
    <scope>NUCLEOTIDE SEQUENCE [LARGE SCALE GENOMIC DNA]</scope>
    <source>
        <strain evidence="2 3">SF5</strain>
    </source>
</reference>
<dbReference type="AlphaFoldDB" id="A0A976FH38"/>
<comment type="caution">
    <text evidence="2">The sequence shown here is derived from an EMBL/GenBank/DDBJ whole genome shotgun (WGS) entry which is preliminary data.</text>
</comment>
<name>A0A976FH38_BRELC</name>
<evidence type="ECO:0000313" key="2">
    <source>
        <dbReference type="EMBL" id="TDH66678.1"/>
    </source>
</evidence>
<gene>
    <name evidence="2" type="ORF">CCR75_008742</name>
</gene>
<organism evidence="2 3">
    <name type="scientific">Bremia lactucae</name>
    <name type="common">Lettuce downy mildew</name>
    <dbReference type="NCBI Taxonomy" id="4779"/>
    <lineage>
        <taxon>Eukaryota</taxon>
        <taxon>Sar</taxon>
        <taxon>Stramenopiles</taxon>
        <taxon>Oomycota</taxon>
        <taxon>Peronosporomycetes</taxon>
        <taxon>Peronosporales</taxon>
        <taxon>Peronosporaceae</taxon>
        <taxon>Bremia</taxon>
    </lineage>
</organism>
<dbReference type="GeneID" id="94352463"/>
<keyword evidence="3" id="KW-1185">Reference proteome</keyword>
<sequence>MALAIRIDSTCKESRVYNYRGGFVIYDCKVVEQRSSNDKDGELKYKLHTENKGKRSDQEDGGKHEKDIASSLTIPEMRISLQAKVTLTFSQQMHHTLIV</sequence>
<proteinExistence type="predicted"/>
<feature type="region of interest" description="Disordered" evidence="1">
    <location>
        <begin position="34"/>
        <end position="69"/>
    </location>
</feature>
<dbReference type="EMBL" id="SHOA02000006">
    <property type="protein sequence ID" value="TDH66678.1"/>
    <property type="molecule type" value="Genomic_DNA"/>
</dbReference>
<dbReference type="RefSeq" id="XP_067816177.1">
    <property type="nucleotide sequence ID" value="XM_067966792.1"/>
</dbReference>